<keyword evidence="3" id="KW-0597">Phosphoprotein</keyword>
<dbReference type="Proteomes" id="UP000294614">
    <property type="component" value="Unassembled WGS sequence"/>
</dbReference>
<feature type="transmembrane region" description="Helical" evidence="7">
    <location>
        <begin position="463"/>
        <end position="485"/>
    </location>
</feature>
<comment type="catalytic activity">
    <reaction evidence="1">
        <text>ATP + protein L-histidine = ADP + protein N-phospho-L-histidine.</text>
        <dbReference type="EC" id="2.7.13.3"/>
    </reaction>
</comment>
<dbReference type="Pfam" id="PF02518">
    <property type="entry name" value="HATPase_c"/>
    <property type="match status" value="1"/>
</dbReference>
<dbReference type="SUPFAM" id="SSF55874">
    <property type="entry name" value="ATPase domain of HSP90 chaperone/DNA topoisomerase II/histidine kinase"/>
    <property type="match status" value="1"/>
</dbReference>
<dbReference type="GO" id="GO:0007234">
    <property type="term" value="P:osmosensory signaling via phosphorelay pathway"/>
    <property type="evidence" value="ECO:0007669"/>
    <property type="project" value="TreeGrafter"/>
</dbReference>
<keyword evidence="7" id="KW-0812">Transmembrane</keyword>
<evidence type="ECO:0000256" key="5">
    <source>
        <dbReference type="ARBA" id="ARBA00022777"/>
    </source>
</evidence>
<evidence type="ECO:0000313" key="10">
    <source>
        <dbReference type="EMBL" id="TCK61639.1"/>
    </source>
</evidence>
<dbReference type="PRINTS" id="PR00344">
    <property type="entry name" value="BCTRLSENSOR"/>
</dbReference>
<proteinExistence type="predicted"/>
<feature type="transmembrane region" description="Helical" evidence="7">
    <location>
        <begin position="107"/>
        <end position="125"/>
    </location>
</feature>
<dbReference type="CDD" id="cd18773">
    <property type="entry name" value="PDC1_HK_sensor"/>
    <property type="match status" value="1"/>
</dbReference>
<feature type="transmembrane region" description="Helical" evidence="7">
    <location>
        <begin position="12"/>
        <end position="29"/>
    </location>
</feature>
<feature type="transmembrane region" description="Helical" evidence="7">
    <location>
        <begin position="137"/>
        <end position="158"/>
    </location>
</feature>
<dbReference type="GO" id="GO:0000155">
    <property type="term" value="F:phosphorelay sensor kinase activity"/>
    <property type="evidence" value="ECO:0007669"/>
    <property type="project" value="InterPro"/>
</dbReference>
<dbReference type="InterPro" id="IPR003661">
    <property type="entry name" value="HisK_dim/P_dom"/>
</dbReference>
<dbReference type="OrthoDB" id="5389090at2"/>
<evidence type="ECO:0000256" key="4">
    <source>
        <dbReference type="ARBA" id="ARBA00022679"/>
    </source>
</evidence>
<protein>
    <recommendedName>
        <fullName evidence="2">histidine kinase</fullName>
        <ecNumber evidence="2">2.7.13.3</ecNumber>
    </recommendedName>
</protein>
<keyword evidence="4" id="KW-0808">Transferase</keyword>
<dbReference type="GO" id="GO:0000156">
    <property type="term" value="F:phosphorelay response regulator activity"/>
    <property type="evidence" value="ECO:0007669"/>
    <property type="project" value="TreeGrafter"/>
</dbReference>
<dbReference type="AlphaFoldDB" id="A0A4R1KEE5"/>
<accession>A0A4R1KEE5</accession>
<gene>
    <name evidence="10" type="ORF">C8D98_0141</name>
</gene>
<reference evidence="10 11" key="1">
    <citation type="submission" date="2019-03" db="EMBL/GenBank/DDBJ databases">
        <title>Genomic Encyclopedia of Type Strains, Phase IV (KMG-IV): sequencing the most valuable type-strain genomes for metagenomic binning, comparative biology and taxonomic classification.</title>
        <authorList>
            <person name="Goeker M."/>
        </authorList>
    </citation>
    <scope>NUCLEOTIDE SEQUENCE [LARGE SCALE GENOMIC DNA]</scope>
    <source>
        <strain evidence="10 11">DSM 24984</strain>
    </source>
</reference>
<dbReference type="SMART" id="SM00387">
    <property type="entry name" value="HATPase_c"/>
    <property type="match status" value="1"/>
</dbReference>
<evidence type="ECO:0000313" key="11">
    <source>
        <dbReference type="Proteomes" id="UP000294614"/>
    </source>
</evidence>
<dbReference type="InterPro" id="IPR000700">
    <property type="entry name" value="PAS-assoc_C"/>
</dbReference>
<dbReference type="SUPFAM" id="SSF47384">
    <property type="entry name" value="Homodimeric domain of signal transducing histidine kinase"/>
    <property type="match status" value="1"/>
</dbReference>
<keyword evidence="11" id="KW-1185">Reference proteome</keyword>
<dbReference type="SUPFAM" id="SSF55785">
    <property type="entry name" value="PYP-like sensor domain (PAS domain)"/>
    <property type="match status" value="1"/>
</dbReference>
<feature type="transmembrane region" description="Helical" evidence="7">
    <location>
        <begin position="178"/>
        <end position="196"/>
    </location>
</feature>
<keyword evidence="5" id="KW-0418">Kinase</keyword>
<evidence type="ECO:0000259" key="8">
    <source>
        <dbReference type="PROSITE" id="PS50109"/>
    </source>
</evidence>
<dbReference type="InterPro" id="IPR035965">
    <property type="entry name" value="PAS-like_dom_sf"/>
</dbReference>
<dbReference type="EC" id="2.7.13.3" evidence="2"/>
<dbReference type="Gene3D" id="3.30.450.20">
    <property type="entry name" value="PAS domain"/>
    <property type="match status" value="2"/>
</dbReference>
<keyword evidence="6 7" id="KW-0472">Membrane</keyword>
<evidence type="ECO:0000259" key="9">
    <source>
        <dbReference type="PROSITE" id="PS50113"/>
    </source>
</evidence>
<sequence>MSFLRRRLTADLSLTDIVSLILLSALGFAGNYFKIGIFFNVDFLFGSIFTMYAVKRYGMIGVIPAFIASLYTYTLWNHPYAIIIFTSEALFVAFLRRKAAGVIVHDLIYWLTAGLLLIFISYHFIMGVPVSTVKLVILKQSINGIVNTVCATILFYGVNYYGKITGSGFRRISFRQTFFILILMIAAFPAIAYVVFGVKTQTNEITGELKDELNTMYNMTSISIESLLDEAYGKINGLADKAASEAMTDSATTLDEHIETVLNSSEIFIGMAFLSPDAKAEHVYIKTDEKVKRFSNVDFSGSGYYEAIGKTDATYVSEATKSSFRPEGTHVIVIIKPVKDESGYLLGFMQASMNFDKIQGLMRSVSKDSGIDLTLSDKNSTVIINTSGRFKGGNKFSYPEGYAAFDHDSRGIFMSAPIPQNNHSVMIRWSSSFYVKSGELAPSGLKLTAQMPLALHMGRINDIGYRALKIIYLVIILCIAAAMIISRQISLHLENLQTNTGLMPEKIRKGEKIPSVQSVFAEITDLSDHFSAMSRLLSEKFGEISRQKGELSLIMDSIPLIIFMKDTENNIISVNRTAAESMGLSASGTARLNVYKHFPSFADRVYHDDIKVITSRSPLLGIIQKYNSLTVKTDKIPVLNEKGQVTSILVISRDITDELKAQEEKQRTLETLYQQSKMAEMGAMTAAIAHQWKQPLSTVSILTQMIESEISDGNLTNESLLTYTGLMLKNTDFMSQTADDFTHFFKTEKKKQMFRPCDTITEIYGIIDSQFRRYGIEFITREHAHFSVYGFKNEFKQVCLNLLVNAKDALAGSKKEDKRIEVAFSQDDNYRIMTFEDNGGGISEELLPDRLFEMYQTSKGESGTGIGLYICRSIIENHMGGKITAENTDKGARFTIYLPSDQTIAHA</sequence>
<dbReference type="GO" id="GO:0016020">
    <property type="term" value="C:membrane"/>
    <property type="evidence" value="ECO:0007669"/>
    <property type="project" value="UniProtKB-SubCell"/>
</dbReference>
<feature type="domain" description="PAC" evidence="9">
    <location>
        <begin position="606"/>
        <end position="667"/>
    </location>
</feature>
<keyword evidence="7" id="KW-1133">Transmembrane helix</keyword>
<evidence type="ECO:0000256" key="7">
    <source>
        <dbReference type="SAM" id="Phobius"/>
    </source>
</evidence>
<evidence type="ECO:0000256" key="2">
    <source>
        <dbReference type="ARBA" id="ARBA00012438"/>
    </source>
</evidence>
<dbReference type="InterPro" id="IPR000014">
    <property type="entry name" value="PAS"/>
</dbReference>
<dbReference type="Gene3D" id="1.10.287.130">
    <property type="match status" value="1"/>
</dbReference>
<dbReference type="InterPro" id="IPR050351">
    <property type="entry name" value="BphY/WalK/GraS-like"/>
</dbReference>
<dbReference type="RefSeq" id="WP_132871087.1">
    <property type="nucleotide sequence ID" value="NZ_SMGG01000003.1"/>
</dbReference>
<dbReference type="InterPro" id="IPR036097">
    <property type="entry name" value="HisK_dim/P_sf"/>
</dbReference>
<dbReference type="InterPro" id="IPR005467">
    <property type="entry name" value="His_kinase_dom"/>
</dbReference>
<dbReference type="InterPro" id="IPR036890">
    <property type="entry name" value="HATPase_C_sf"/>
</dbReference>
<feature type="domain" description="Histidine kinase" evidence="8">
    <location>
        <begin position="687"/>
        <end position="902"/>
    </location>
</feature>
<evidence type="ECO:0000256" key="1">
    <source>
        <dbReference type="ARBA" id="ARBA00000085"/>
    </source>
</evidence>
<dbReference type="InterPro" id="IPR004358">
    <property type="entry name" value="Sig_transdc_His_kin-like_C"/>
</dbReference>
<dbReference type="InterPro" id="IPR003594">
    <property type="entry name" value="HATPase_dom"/>
</dbReference>
<dbReference type="EMBL" id="SMGG01000003">
    <property type="protein sequence ID" value="TCK61639.1"/>
    <property type="molecule type" value="Genomic_DNA"/>
</dbReference>
<comment type="caution">
    <text evidence="10">The sequence shown here is derived from an EMBL/GenBank/DDBJ whole genome shotgun (WGS) entry which is preliminary data.</text>
</comment>
<organism evidence="10 11">
    <name type="scientific">Seleniivibrio woodruffii</name>
    <dbReference type="NCBI Taxonomy" id="1078050"/>
    <lineage>
        <taxon>Bacteria</taxon>
        <taxon>Pseudomonadati</taxon>
        <taxon>Deferribacterota</taxon>
        <taxon>Deferribacteres</taxon>
        <taxon>Deferribacterales</taxon>
        <taxon>Geovibrionaceae</taxon>
        <taxon>Seleniivibrio</taxon>
    </lineage>
</organism>
<evidence type="ECO:0000256" key="6">
    <source>
        <dbReference type="ARBA" id="ARBA00023136"/>
    </source>
</evidence>
<dbReference type="NCBIfam" id="TIGR00229">
    <property type="entry name" value="sensory_box"/>
    <property type="match status" value="1"/>
</dbReference>
<dbReference type="PROSITE" id="PS50113">
    <property type="entry name" value="PAC"/>
    <property type="match status" value="1"/>
</dbReference>
<name>A0A4R1KEE5_9BACT</name>
<dbReference type="PANTHER" id="PTHR42878:SF15">
    <property type="entry name" value="BACTERIOPHYTOCHROME"/>
    <property type="match status" value="1"/>
</dbReference>
<feature type="transmembrane region" description="Helical" evidence="7">
    <location>
        <begin position="57"/>
        <end position="73"/>
    </location>
</feature>
<dbReference type="PANTHER" id="PTHR42878">
    <property type="entry name" value="TWO-COMPONENT HISTIDINE KINASE"/>
    <property type="match status" value="1"/>
</dbReference>
<feature type="transmembrane region" description="Helical" evidence="7">
    <location>
        <begin position="79"/>
        <end position="95"/>
    </location>
</feature>
<dbReference type="CDD" id="cd00082">
    <property type="entry name" value="HisKA"/>
    <property type="match status" value="1"/>
</dbReference>
<evidence type="ECO:0000256" key="3">
    <source>
        <dbReference type="ARBA" id="ARBA00022553"/>
    </source>
</evidence>
<dbReference type="Gene3D" id="3.30.565.10">
    <property type="entry name" value="Histidine kinase-like ATPase, C-terminal domain"/>
    <property type="match status" value="1"/>
</dbReference>
<dbReference type="PROSITE" id="PS50109">
    <property type="entry name" value="HIS_KIN"/>
    <property type="match status" value="1"/>
</dbReference>
<dbReference type="GO" id="GO:0030295">
    <property type="term" value="F:protein kinase activator activity"/>
    <property type="evidence" value="ECO:0007669"/>
    <property type="project" value="TreeGrafter"/>
</dbReference>